<keyword evidence="4 6" id="KW-1133">Transmembrane helix</keyword>
<dbReference type="Gene3D" id="1.20.1250.20">
    <property type="entry name" value="MFS general substrate transporter like domains"/>
    <property type="match status" value="1"/>
</dbReference>
<feature type="transmembrane region" description="Helical" evidence="6">
    <location>
        <begin position="417"/>
        <end position="434"/>
    </location>
</feature>
<keyword evidence="3 6" id="KW-0812">Transmembrane</keyword>
<evidence type="ECO:0000256" key="5">
    <source>
        <dbReference type="ARBA" id="ARBA00023136"/>
    </source>
</evidence>
<feature type="transmembrane region" description="Helical" evidence="6">
    <location>
        <begin position="47"/>
        <end position="66"/>
    </location>
</feature>
<feature type="transmembrane region" description="Helical" evidence="6">
    <location>
        <begin position="136"/>
        <end position="157"/>
    </location>
</feature>
<dbReference type="PANTHER" id="PTHR42718:SF9">
    <property type="entry name" value="MAJOR FACILITATOR SUPERFAMILY MULTIDRUG TRANSPORTER MFSC"/>
    <property type="match status" value="1"/>
</dbReference>
<feature type="transmembrane region" description="Helical" evidence="6">
    <location>
        <begin position="301"/>
        <end position="320"/>
    </location>
</feature>
<dbReference type="Gene3D" id="1.20.1720.10">
    <property type="entry name" value="Multidrug resistance protein D"/>
    <property type="match status" value="1"/>
</dbReference>
<dbReference type="CDD" id="cd17321">
    <property type="entry name" value="MFS_MMR_MDR_like"/>
    <property type="match status" value="1"/>
</dbReference>
<evidence type="ECO:0000256" key="3">
    <source>
        <dbReference type="ARBA" id="ARBA00022692"/>
    </source>
</evidence>
<dbReference type="PROSITE" id="PS50850">
    <property type="entry name" value="MFS"/>
    <property type="match status" value="1"/>
</dbReference>
<comment type="caution">
    <text evidence="8">The sequence shown here is derived from an EMBL/GenBank/DDBJ whole genome shotgun (WGS) entry which is preliminary data.</text>
</comment>
<evidence type="ECO:0000256" key="2">
    <source>
        <dbReference type="ARBA" id="ARBA00022448"/>
    </source>
</evidence>
<gene>
    <name evidence="8" type="ORF">ACFSXZ_25680</name>
</gene>
<dbReference type="SUPFAM" id="SSF103473">
    <property type="entry name" value="MFS general substrate transporter"/>
    <property type="match status" value="2"/>
</dbReference>
<name>A0ABW5FZK9_9PSEU</name>
<evidence type="ECO:0000313" key="8">
    <source>
        <dbReference type="EMBL" id="MFD2419725.1"/>
    </source>
</evidence>
<feature type="transmembrane region" description="Helical" evidence="6">
    <location>
        <begin position="219"/>
        <end position="242"/>
    </location>
</feature>
<evidence type="ECO:0000313" key="9">
    <source>
        <dbReference type="Proteomes" id="UP001597417"/>
    </source>
</evidence>
<dbReference type="EMBL" id="JBHUKR010000013">
    <property type="protein sequence ID" value="MFD2419725.1"/>
    <property type="molecule type" value="Genomic_DNA"/>
</dbReference>
<keyword evidence="5 6" id="KW-0472">Membrane</keyword>
<feature type="transmembrane region" description="Helical" evidence="6">
    <location>
        <begin position="351"/>
        <end position="374"/>
    </location>
</feature>
<feature type="transmembrane region" description="Helical" evidence="6">
    <location>
        <begin position="163"/>
        <end position="183"/>
    </location>
</feature>
<keyword evidence="2" id="KW-0813">Transport</keyword>
<proteinExistence type="predicted"/>
<keyword evidence="9" id="KW-1185">Reference proteome</keyword>
<evidence type="ECO:0000256" key="6">
    <source>
        <dbReference type="SAM" id="Phobius"/>
    </source>
</evidence>
<sequence>MTVRPRLVLALVCVATFLVYLDTSITPVALPAIGADLGGGATGGQWLLDAYTLAFACLLLTAGSLGDRLGRKTVLVTGTAGFTAASVLCALAPNMDLLIAGRAAQGVCAAAVVPLSLAVTSGLFSGARARGSAIGVWGGTSGVALALGPLLGGALVQTTGWRGMFWINLPIGLVAVVGLLWTMPRTTGGAGRVDLTGQALFVAGGAAVTFVLIEGRAYGWGSVTIVASAVGGVAALVLFGWWEPRTATPMLPPSLLRIPAVTVACAVNFLGLFGLYAALYLVTVYLQNVLGLSAMDTGLRFLALFGCLGIAAIRASAVVARLGTRTTMVLGLSCVTAGLGGLTLLENGAGYASYGFAFVLLGAGIPLSGGVVAIQAMMGAVPPELGGTASGTMNTFRQFGAVFGVALAGLLPSPRMTFVVAAAGALLGVVAVLVQRPSRSHSTDRATAQRING</sequence>
<feature type="domain" description="Major facilitator superfamily (MFS) profile" evidence="7">
    <location>
        <begin position="8"/>
        <end position="440"/>
    </location>
</feature>
<feature type="transmembrane region" description="Helical" evidence="6">
    <location>
        <begin position="327"/>
        <end position="345"/>
    </location>
</feature>
<dbReference type="InterPro" id="IPR011701">
    <property type="entry name" value="MFS"/>
</dbReference>
<organism evidence="8 9">
    <name type="scientific">Amycolatopsis pigmentata</name>
    <dbReference type="NCBI Taxonomy" id="450801"/>
    <lineage>
        <taxon>Bacteria</taxon>
        <taxon>Bacillati</taxon>
        <taxon>Actinomycetota</taxon>
        <taxon>Actinomycetes</taxon>
        <taxon>Pseudonocardiales</taxon>
        <taxon>Pseudonocardiaceae</taxon>
        <taxon>Amycolatopsis</taxon>
    </lineage>
</organism>
<dbReference type="InterPro" id="IPR020846">
    <property type="entry name" value="MFS_dom"/>
</dbReference>
<feature type="transmembrane region" description="Helical" evidence="6">
    <location>
        <begin position="73"/>
        <end position="93"/>
    </location>
</feature>
<evidence type="ECO:0000256" key="4">
    <source>
        <dbReference type="ARBA" id="ARBA00022989"/>
    </source>
</evidence>
<dbReference type="Pfam" id="PF07690">
    <property type="entry name" value="MFS_1"/>
    <property type="match status" value="1"/>
</dbReference>
<comment type="subcellular location">
    <subcellularLocation>
        <location evidence="1">Cell membrane</location>
        <topology evidence="1">Multi-pass membrane protein</topology>
    </subcellularLocation>
</comment>
<feature type="transmembrane region" description="Helical" evidence="6">
    <location>
        <begin position="195"/>
        <end position="213"/>
    </location>
</feature>
<protein>
    <submittedName>
        <fullName evidence="8">MFS transporter</fullName>
    </submittedName>
</protein>
<feature type="transmembrane region" description="Helical" evidence="6">
    <location>
        <begin position="254"/>
        <end position="281"/>
    </location>
</feature>
<dbReference type="PANTHER" id="PTHR42718">
    <property type="entry name" value="MAJOR FACILITATOR SUPERFAMILY MULTIDRUG TRANSPORTER MFSC"/>
    <property type="match status" value="1"/>
</dbReference>
<reference evidence="9" key="1">
    <citation type="journal article" date="2019" name="Int. J. Syst. Evol. Microbiol.">
        <title>The Global Catalogue of Microorganisms (GCM) 10K type strain sequencing project: providing services to taxonomists for standard genome sequencing and annotation.</title>
        <authorList>
            <consortium name="The Broad Institute Genomics Platform"/>
            <consortium name="The Broad Institute Genome Sequencing Center for Infectious Disease"/>
            <person name="Wu L."/>
            <person name="Ma J."/>
        </authorList>
    </citation>
    <scope>NUCLEOTIDE SEQUENCE [LARGE SCALE GENOMIC DNA]</scope>
    <source>
        <strain evidence="9">CGMCC 4.7645</strain>
    </source>
</reference>
<dbReference type="InterPro" id="IPR036259">
    <property type="entry name" value="MFS_trans_sf"/>
</dbReference>
<dbReference type="RefSeq" id="WP_378267754.1">
    <property type="nucleotide sequence ID" value="NZ_JBHUKR010000013.1"/>
</dbReference>
<evidence type="ECO:0000256" key="1">
    <source>
        <dbReference type="ARBA" id="ARBA00004651"/>
    </source>
</evidence>
<dbReference type="Proteomes" id="UP001597417">
    <property type="component" value="Unassembled WGS sequence"/>
</dbReference>
<accession>A0ABW5FZK9</accession>
<evidence type="ECO:0000259" key="7">
    <source>
        <dbReference type="PROSITE" id="PS50850"/>
    </source>
</evidence>